<dbReference type="Gene3D" id="1.10.510.10">
    <property type="entry name" value="Transferase(Phosphotransferase) domain 1"/>
    <property type="match status" value="1"/>
</dbReference>
<dbReference type="EMBL" id="MKQS01000008">
    <property type="protein sequence ID" value="OFE43781.1"/>
    <property type="molecule type" value="Genomic_DNA"/>
</dbReference>
<evidence type="ECO:0000313" key="3">
    <source>
        <dbReference type="Proteomes" id="UP000186931"/>
    </source>
</evidence>
<proteinExistence type="predicted"/>
<dbReference type="Pfam" id="PF00069">
    <property type="entry name" value="Pkinase"/>
    <property type="match status" value="1"/>
</dbReference>
<dbReference type="SUPFAM" id="SSF56112">
    <property type="entry name" value="Protein kinase-like (PK-like)"/>
    <property type="match status" value="1"/>
</dbReference>
<dbReference type="InterPro" id="IPR000719">
    <property type="entry name" value="Prot_kinase_dom"/>
</dbReference>
<dbReference type="PROSITE" id="PS50011">
    <property type="entry name" value="PROTEIN_KINASE_DOM"/>
    <property type="match status" value="1"/>
</dbReference>
<dbReference type="InterPro" id="IPR011009">
    <property type="entry name" value="Kinase-like_dom_sf"/>
</dbReference>
<evidence type="ECO:0000313" key="2">
    <source>
        <dbReference type="EMBL" id="OFE43781.1"/>
    </source>
</evidence>
<name>A0A1E8E283_9GAMM</name>
<feature type="domain" description="Protein kinase" evidence="1">
    <location>
        <begin position="20"/>
        <end position="349"/>
    </location>
</feature>
<accession>A0A1E8E283</accession>
<dbReference type="GO" id="GO:0005524">
    <property type="term" value="F:ATP binding"/>
    <property type="evidence" value="ECO:0007669"/>
    <property type="project" value="InterPro"/>
</dbReference>
<dbReference type="RefSeq" id="WP_070153980.1">
    <property type="nucleotide sequence ID" value="NZ_MKQS01000008.1"/>
</dbReference>
<dbReference type="Proteomes" id="UP000186931">
    <property type="component" value="Unassembled WGS sequence"/>
</dbReference>
<evidence type="ECO:0000259" key="1">
    <source>
        <dbReference type="PROSITE" id="PS50011"/>
    </source>
</evidence>
<dbReference type="SMART" id="SM00220">
    <property type="entry name" value="S_TKc"/>
    <property type="match status" value="1"/>
</dbReference>
<keyword evidence="2" id="KW-0723">Serine/threonine-protein kinase</keyword>
<sequence>MQQQKEQKLTRVKDQLSQWHELKKELGKGGQGVVYRTADSELLVKMPLKNGKEITDKEEINHFQKRFENLYLLPLTNKMHITRPLYLLEGQAGYVMQMMQDMQPIGKWLPQILNKQLAKTFTRPSWLSEEVPLEVAYSLAMYANTGGTKRRLELLSQTSIELLRLHSVGVIFMDISPDNIYCSTKPEHSEVWMIDADNLRFEGVSSKSGVITPQYGAPEIVKGIDGGRVVSDTYSLALLAFKMLTMSNAFEGQLFSDVVGDEDDWATDDSESSKPNLEVQAAQGELPFIFDAEDNSNSRVNGLPAELVLTPDVLYFFQRMFGKGRKEPWQRPSLHSLPRLLAKAADSSIQCHCGMSFYYQSTNDTQSCPYCNEHHSKLLVATSYFYTSEGVSDPIWTWVTPFIDGQNIQLPRRISGDFDIDQHNMPMIEVNQFDQDRFLYVSAEDVRVDILDNNHVQQLTNQWFLNEQQIEEGVQLYLHAPYSVIIEIKVKENNAIQTTQY</sequence>
<comment type="caution">
    <text evidence="2">The sequence shown here is derived from an EMBL/GenBank/DDBJ whole genome shotgun (WGS) entry which is preliminary data.</text>
</comment>
<dbReference type="GO" id="GO:0004674">
    <property type="term" value="F:protein serine/threonine kinase activity"/>
    <property type="evidence" value="ECO:0007669"/>
    <property type="project" value="UniProtKB-KW"/>
</dbReference>
<dbReference type="AlphaFoldDB" id="A0A1E8E283"/>
<keyword evidence="2" id="KW-0808">Transferase</keyword>
<keyword evidence="2" id="KW-0418">Kinase</keyword>
<gene>
    <name evidence="2" type="ORF">BJN41_09955</name>
</gene>
<reference evidence="2 3" key="1">
    <citation type="submission" date="2016-10" db="EMBL/GenBank/DDBJ databases">
        <title>Genome of airborne Acinetobacter sp. 5-2Ac02 in the hospital environment: Species near to Acinetobacter towneri.</title>
        <authorList>
            <person name="Barbosa B."/>
            <person name="Fernandez-Garcia L."/>
            <person name="Gato E."/>
            <person name="Leao R."/>
            <person name="Albano R."/>
            <person name="Fernandez B."/>
            <person name="Fernandez-Cuenca F."/>
            <person name="Marques E."/>
            <person name="Tomas M."/>
        </authorList>
    </citation>
    <scope>NUCLEOTIDE SEQUENCE [LARGE SCALE GENOMIC DNA]</scope>
    <source>
        <strain evidence="2 3">5-2Ac02</strain>
    </source>
</reference>
<dbReference type="STRING" id="202956.BJN41_09955"/>
<protein>
    <submittedName>
        <fullName evidence="2">Serine/threonine protein kinase</fullName>
    </submittedName>
</protein>
<organism evidence="2 3">
    <name type="scientific">Acinetobacter towneri</name>
    <dbReference type="NCBI Taxonomy" id="202956"/>
    <lineage>
        <taxon>Bacteria</taxon>
        <taxon>Pseudomonadati</taxon>
        <taxon>Pseudomonadota</taxon>
        <taxon>Gammaproteobacteria</taxon>
        <taxon>Moraxellales</taxon>
        <taxon>Moraxellaceae</taxon>
        <taxon>Acinetobacter</taxon>
    </lineage>
</organism>